<dbReference type="GO" id="GO:0016567">
    <property type="term" value="P:protein ubiquitination"/>
    <property type="evidence" value="ECO:0007669"/>
    <property type="project" value="InterPro"/>
</dbReference>
<dbReference type="InterPro" id="IPR033489">
    <property type="entry name" value="RBBP6"/>
</dbReference>
<dbReference type="PANTHER" id="PTHR15439">
    <property type="entry name" value="RETINOBLASTOMA-BINDING PROTEIN 6"/>
    <property type="match status" value="1"/>
</dbReference>
<dbReference type="RefSeq" id="WP_074840303.1">
    <property type="nucleotide sequence ID" value="NZ_CP047056.1"/>
</dbReference>
<proteinExistence type="predicted"/>
<protein>
    <submittedName>
        <fullName evidence="2">Uncharacterized protein</fullName>
    </submittedName>
</protein>
<dbReference type="EMBL" id="FOSF01000017">
    <property type="protein sequence ID" value="SFK03963.1"/>
    <property type="molecule type" value="Genomic_DNA"/>
</dbReference>
<evidence type="ECO:0000256" key="1">
    <source>
        <dbReference type="SAM" id="MobiDB-lite"/>
    </source>
</evidence>
<reference evidence="2 3" key="1">
    <citation type="submission" date="2016-10" db="EMBL/GenBank/DDBJ databases">
        <authorList>
            <person name="Varghese N."/>
            <person name="Submissions S."/>
        </authorList>
    </citation>
    <scope>NUCLEOTIDE SEQUENCE [LARGE SCALE GENOMIC DNA]</scope>
    <source>
        <strain evidence="2 3">22B</strain>
    </source>
</reference>
<dbReference type="AlphaFoldDB" id="A0A662Z8M4"/>
<keyword evidence="3" id="KW-1185">Reference proteome</keyword>
<dbReference type="PANTHER" id="PTHR15439:SF0">
    <property type="entry name" value="CELL DIVISION CYCLE AND APOPTOSIS REGULATOR PROTEIN 1-RELATED"/>
    <property type="match status" value="1"/>
</dbReference>
<dbReference type="OrthoDB" id="9781943at2"/>
<dbReference type="GO" id="GO:0061630">
    <property type="term" value="F:ubiquitin protein ligase activity"/>
    <property type="evidence" value="ECO:0007669"/>
    <property type="project" value="InterPro"/>
</dbReference>
<name>A0A662Z8M4_9GAMM</name>
<accession>A0A662Z8M4</accession>
<sequence>MPSNISVNNSSVNIQIPVENQNEEVLNNGNNVQNQQVNNGGNNLQIQNDPNQNVQHNNLNNAVNLHDQGLENALLNNNLLPNTQQNHALNFTANHEIAVLDHTENNNQAVNNNQNENNNQAVNNNQNENNNQAVNNNQNENNNQVVNNNQVGAGNPVAPGNPAEEGKDWNFNEAEGMKEVAQNAVENIKKNVSGESQINELLENLSSRLDSERAAHPNSDVVKQLEKIYGEIKGVLDDLKNARKSLTTGLDAGLDAKDPLKALSQIRKSLRVFRYETQVSLSKQGIQTQKMGIMEGGLRRIQNFFTFGVGKHINEGDISTITKLEAELSSKLRSFNDKLKDLNLNASGNVIVGADVKTIDLPDNFKFQSTINDTLEVSHRTNDQIRMFQDKSRSNAYLQEMLKNVSENGVSRKVEFTVGAGALIGLGFPETVTAGVRVGARLKIVADMKGEGPGKPITVTYRIGGGLEGKLMAKLGDGSVAAGLKAEAGGSALVTHFTTRKYANADDVIRDAKNCKLATSRTVGSAIWGAVKSVGGFFGHLGVKAFRFMGRHSGEVLQTNQLYLESLKARGYAGQLDSVLAKRANPIVIAENTGYTSHFSANISAGIGLFGDALSLKGSISGEHQRDFKVQSKFFAPVAKLIREQTDTAHLESMLREDPVTENVENIVAAAEIENQYDDLIANTKSNPPKDDKEWSSFANKIRTLLISVEHGYRSGDFSREKADRLLNRFSNPEIKMPNKIFREYMMEGTGDGKPAKKRNSFSAQLKVGVFENTTKGMTSEITNGIVKGVADGVIQQGRKEIGLDSTFGYSFSSEKPVGNDPRPWENVVKTNHSIVVSANAPIKAIIDFVTKVSEQNHKALDPAEQQTKTEILKDVGKDVVKSTLENEGKSALVALIISSAKEGAKAAVINWLKDPENLSKVIKFALDHAGEAFDAVVNVVEWVAEHPELASNLVDHFMALKDGISSDTNRTKTINLSYVDGSLESVNVSSTTTTKIGVNVEPLGVGVGVAFDMSYSVSETVKDRSISIGTSLNSLLEKTENTLLTDVSLVSGSGEALKNYLSRNITGIKALLPELKKAGSKSQDIIERSKTAAGGDQELINKINDANIKINNLTATSTDDELVDAFHDLLIPVTLAYRSQLQPAA</sequence>
<dbReference type="GO" id="GO:0006511">
    <property type="term" value="P:ubiquitin-dependent protein catabolic process"/>
    <property type="evidence" value="ECO:0007669"/>
    <property type="project" value="TreeGrafter"/>
</dbReference>
<dbReference type="GO" id="GO:0006397">
    <property type="term" value="P:mRNA processing"/>
    <property type="evidence" value="ECO:0007669"/>
    <property type="project" value="InterPro"/>
</dbReference>
<feature type="region of interest" description="Disordered" evidence="1">
    <location>
        <begin position="107"/>
        <end position="164"/>
    </location>
</feature>
<evidence type="ECO:0000313" key="2">
    <source>
        <dbReference type="EMBL" id="SFK03963.1"/>
    </source>
</evidence>
<gene>
    <name evidence="2" type="ORF">SAMN04487865_10177</name>
</gene>
<organism evidence="2 3">
    <name type="scientific">Succinivibrio dextrinosolvens</name>
    <dbReference type="NCBI Taxonomy" id="83771"/>
    <lineage>
        <taxon>Bacteria</taxon>
        <taxon>Pseudomonadati</taxon>
        <taxon>Pseudomonadota</taxon>
        <taxon>Gammaproteobacteria</taxon>
        <taxon>Aeromonadales</taxon>
        <taxon>Succinivibrionaceae</taxon>
        <taxon>Succinivibrio</taxon>
    </lineage>
</organism>
<dbReference type="Proteomes" id="UP000243374">
    <property type="component" value="Unassembled WGS sequence"/>
</dbReference>
<evidence type="ECO:0000313" key="3">
    <source>
        <dbReference type="Proteomes" id="UP000243374"/>
    </source>
</evidence>
<feature type="compositionally biased region" description="Low complexity" evidence="1">
    <location>
        <begin position="107"/>
        <end position="151"/>
    </location>
</feature>